<dbReference type="Gene3D" id="3.40.50.2000">
    <property type="entry name" value="Glycogen Phosphorylase B"/>
    <property type="match status" value="1"/>
</dbReference>
<feature type="domain" description="Glycosyl transferase family 4" evidence="3">
    <location>
        <begin position="86"/>
        <end position="188"/>
    </location>
</feature>
<evidence type="ECO:0008006" key="5">
    <source>
        <dbReference type="Google" id="ProtNLM"/>
    </source>
</evidence>
<feature type="domain" description="Glycosyl transferase family 1" evidence="2">
    <location>
        <begin position="197"/>
        <end position="366"/>
    </location>
</feature>
<dbReference type="GO" id="GO:0009103">
    <property type="term" value="P:lipopolysaccharide biosynthetic process"/>
    <property type="evidence" value="ECO:0007669"/>
    <property type="project" value="TreeGrafter"/>
</dbReference>
<dbReference type="Pfam" id="PF00534">
    <property type="entry name" value="Glycos_transf_1"/>
    <property type="match status" value="1"/>
</dbReference>
<keyword evidence="1" id="KW-0808">Transferase</keyword>
<evidence type="ECO:0000259" key="2">
    <source>
        <dbReference type="Pfam" id="PF00534"/>
    </source>
</evidence>
<dbReference type="InterPro" id="IPR001296">
    <property type="entry name" value="Glyco_trans_1"/>
</dbReference>
<proteinExistence type="predicted"/>
<dbReference type="GO" id="GO:0016757">
    <property type="term" value="F:glycosyltransferase activity"/>
    <property type="evidence" value="ECO:0007669"/>
    <property type="project" value="InterPro"/>
</dbReference>
<dbReference type="InterPro" id="IPR022623">
    <property type="entry name" value="Glyco_trans_4"/>
</dbReference>
<evidence type="ECO:0000256" key="1">
    <source>
        <dbReference type="ARBA" id="ARBA00022679"/>
    </source>
</evidence>
<dbReference type="Pfam" id="PF12000">
    <property type="entry name" value="Glyco_trans_4_3"/>
    <property type="match status" value="1"/>
</dbReference>
<evidence type="ECO:0000259" key="3">
    <source>
        <dbReference type="Pfam" id="PF12000"/>
    </source>
</evidence>
<name>A0A6C0DSV4_9ZZZZ</name>
<dbReference type="AlphaFoldDB" id="A0A6C0DSV4"/>
<sequence>MQTPVAEIKKKNVFVLVPAFPCQFKAAVNYMLDSGKFNVLGLTNETDADYLRFNIRTLNENFQLIPNLPVTYPIIESAVIAYSLELTKLKQQNNIPDLILAHVGSGMESLISDIFPGVPLIGYYEWYSDYKLSKEPLSIATNHYHNYYLHNFIKNSSVVVTPTRLQRKQFPSDIQHRMMILHEGIDTSFYKPTREIITKDKKVITYVSRGLEPRRAFLQFIKIMNLVLQIDSNIVVKIIGNDKMYYKEEGFSEISYKQEAIRILTEGGTIDKVQFMDAQTNAVTLKTLQESDLHIYFSIVAIPSWSFLEALSTGCVVLTSNTGVVDEFYWKDKPNFFFTDHDNYFSSRDTVLKLLYTDNSQTRRNAREYMLRNYNNTMCERKWGDLIESLL</sequence>
<protein>
    <recommendedName>
        <fullName evidence="5">Glycosyl transferase family 1 domain-containing protein</fullName>
    </recommendedName>
</protein>
<evidence type="ECO:0000313" key="4">
    <source>
        <dbReference type="EMBL" id="QHT19129.1"/>
    </source>
</evidence>
<organism evidence="4">
    <name type="scientific">viral metagenome</name>
    <dbReference type="NCBI Taxonomy" id="1070528"/>
    <lineage>
        <taxon>unclassified sequences</taxon>
        <taxon>metagenomes</taxon>
        <taxon>organismal metagenomes</taxon>
    </lineage>
</organism>
<accession>A0A6C0DSV4</accession>
<reference evidence="4" key="1">
    <citation type="journal article" date="2020" name="Nature">
        <title>Giant virus diversity and host interactions through global metagenomics.</title>
        <authorList>
            <person name="Schulz F."/>
            <person name="Roux S."/>
            <person name="Paez-Espino D."/>
            <person name="Jungbluth S."/>
            <person name="Walsh D.A."/>
            <person name="Denef V.J."/>
            <person name="McMahon K.D."/>
            <person name="Konstantinidis K.T."/>
            <person name="Eloe-Fadrosh E.A."/>
            <person name="Kyrpides N.C."/>
            <person name="Woyke T."/>
        </authorList>
    </citation>
    <scope>NUCLEOTIDE SEQUENCE</scope>
    <source>
        <strain evidence="4">GVMAG-M-3300023174-49</strain>
    </source>
</reference>
<dbReference type="EMBL" id="MN739662">
    <property type="protein sequence ID" value="QHT19129.1"/>
    <property type="molecule type" value="Genomic_DNA"/>
</dbReference>
<dbReference type="PANTHER" id="PTHR46401:SF2">
    <property type="entry name" value="GLYCOSYLTRANSFERASE WBBK-RELATED"/>
    <property type="match status" value="1"/>
</dbReference>
<dbReference type="PANTHER" id="PTHR46401">
    <property type="entry name" value="GLYCOSYLTRANSFERASE WBBK-RELATED"/>
    <property type="match status" value="1"/>
</dbReference>
<dbReference type="SUPFAM" id="SSF53756">
    <property type="entry name" value="UDP-Glycosyltransferase/glycogen phosphorylase"/>
    <property type="match status" value="1"/>
</dbReference>